<proteinExistence type="inferred from homology"/>
<sequence>MLVYLDNAATTQVCPQAARAALEVMTEEFGNPSSRYAWGGRAAARLREDRQTVADTLGCAPEELFFTSCGTEGDNWAVRGAVRYNRHKGKHIVTTAIEHAAVLEPIRELEEQGYEVTRLRPDRIGHIDSEELSAALRPDTVLVSVMLVNNELGTIQPVKAAAEAIRRTQCPALLHTDAVQGFLKVPFTPRGLGADLVTISGHKVRAPKGIGALYIKKERISKWKPLLPGGGQEGGLRSGTEPTAQIAALAAACRAWGGEETIRHIADVKEYALERLRAQVEDLRVISAGDAPHICAVSLPGYPSEMLVRDLSDRGICVSSGSACHRGKPSHVFAALGLSKQELMGVLRVSFGPDSTRRDAEALADALAEIQKNRIAVR</sequence>
<dbReference type="AlphaFoldDB" id="A0AAW5JT26"/>
<comment type="cofactor">
    <cofactor evidence="1">
        <name>pyridoxal 5'-phosphate</name>
        <dbReference type="ChEBI" id="CHEBI:597326"/>
    </cofactor>
</comment>
<dbReference type="Pfam" id="PF00266">
    <property type="entry name" value="Aminotran_5"/>
    <property type="match status" value="1"/>
</dbReference>
<dbReference type="EMBL" id="JANFYS010000035">
    <property type="protein sequence ID" value="MCQ4771550.1"/>
    <property type="molecule type" value="Genomic_DNA"/>
</dbReference>
<dbReference type="InterPro" id="IPR016454">
    <property type="entry name" value="Cysteine_dSase"/>
</dbReference>
<dbReference type="Proteomes" id="UP001204562">
    <property type="component" value="Unassembled WGS sequence"/>
</dbReference>
<comment type="catalytic activity">
    <reaction evidence="8">
        <text>(sulfur carrier)-H + L-cysteine = (sulfur carrier)-SH + L-alanine</text>
        <dbReference type="Rhea" id="RHEA:43892"/>
        <dbReference type="Rhea" id="RHEA-COMP:14737"/>
        <dbReference type="Rhea" id="RHEA-COMP:14739"/>
        <dbReference type="ChEBI" id="CHEBI:29917"/>
        <dbReference type="ChEBI" id="CHEBI:35235"/>
        <dbReference type="ChEBI" id="CHEBI:57972"/>
        <dbReference type="ChEBI" id="CHEBI:64428"/>
        <dbReference type="EC" id="2.8.1.7"/>
    </reaction>
</comment>
<keyword evidence="3" id="KW-0808">Transferase</keyword>
<keyword evidence="4" id="KW-0479">Metal-binding</keyword>
<keyword evidence="7" id="KW-0411">Iron-sulfur</keyword>
<organism evidence="10 11">
    <name type="scientific">Intestinimonas massiliensis</name>
    <name type="common">ex Afouda et al. 2020</name>
    <dbReference type="NCBI Taxonomy" id="1673721"/>
    <lineage>
        <taxon>Bacteria</taxon>
        <taxon>Bacillati</taxon>
        <taxon>Bacillota</taxon>
        <taxon>Clostridia</taxon>
        <taxon>Eubacteriales</taxon>
        <taxon>Intestinimonas</taxon>
    </lineage>
</organism>
<gene>
    <name evidence="10" type="ORF">NE579_13975</name>
</gene>
<evidence type="ECO:0000256" key="8">
    <source>
        <dbReference type="ARBA" id="ARBA00050776"/>
    </source>
</evidence>
<evidence type="ECO:0000256" key="6">
    <source>
        <dbReference type="ARBA" id="ARBA00023004"/>
    </source>
</evidence>
<accession>A0AAW5JT26</accession>
<reference evidence="10" key="1">
    <citation type="submission" date="2022-06" db="EMBL/GenBank/DDBJ databases">
        <title>Isolation of gut microbiota from human fecal samples.</title>
        <authorList>
            <person name="Pamer E.G."/>
            <person name="Barat B."/>
            <person name="Waligurski E."/>
            <person name="Medina S."/>
            <person name="Paddock L."/>
            <person name="Mostad J."/>
        </authorList>
    </citation>
    <scope>NUCLEOTIDE SEQUENCE</scope>
    <source>
        <strain evidence="10">DFI.9.91</strain>
    </source>
</reference>
<comment type="caution">
    <text evidence="10">The sequence shown here is derived from an EMBL/GenBank/DDBJ whole genome shotgun (WGS) entry which is preliminary data.</text>
</comment>
<evidence type="ECO:0000256" key="2">
    <source>
        <dbReference type="ARBA" id="ARBA00006490"/>
    </source>
</evidence>
<dbReference type="Gene3D" id="3.90.1150.10">
    <property type="entry name" value="Aspartate Aminotransferase, domain 1"/>
    <property type="match status" value="1"/>
</dbReference>
<evidence type="ECO:0000256" key="1">
    <source>
        <dbReference type="ARBA" id="ARBA00001933"/>
    </source>
</evidence>
<dbReference type="GO" id="GO:0051536">
    <property type="term" value="F:iron-sulfur cluster binding"/>
    <property type="evidence" value="ECO:0007669"/>
    <property type="project" value="UniProtKB-KW"/>
</dbReference>
<dbReference type="Gene3D" id="1.10.260.50">
    <property type="match status" value="1"/>
</dbReference>
<protein>
    <submittedName>
        <fullName evidence="10">Cysteine desulfurase</fullName>
    </submittedName>
</protein>
<evidence type="ECO:0000313" key="11">
    <source>
        <dbReference type="Proteomes" id="UP001204562"/>
    </source>
</evidence>
<evidence type="ECO:0000256" key="5">
    <source>
        <dbReference type="ARBA" id="ARBA00022898"/>
    </source>
</evidence>
<evidence type="ECO:0000313" key="10">
    <source>
        <dbReference type="EMBL" id="MCQ4771550.1"/>
    </source>
</evidence>
<dbReference type="GO" id="GO:0031071">
    <property type="term" value="F:cysteine desulfurase activity"/>
    <property type="evidence" value="ECO:0007669"/>
    <property type="project" value="UniProtKB-EC"/>
</dbReference>
<dbReference type="InterPro" id="IPR015422">
    <property type="entry name" value="PyrdxlP-dep_Trfase_small"/>
</dbReference>
<evidence type="ECO:0000256" key="4">
    <source>
        <dbReference type="ARBA" id="ARBA00022723"/>
    </source>
</evidence>
<evidence type="ECO:0000256" key="7">
    <source>
        <dbReference type="ARBA" id="ARBA00023014"/>
    </source>
</evidence>
<feature type="domain" description="Aminotransferase class V" evidence="9">
    <location>
        <begin position="3"/>
        <end position="363"/>
    </location>
</feature>
<comment type="similarity">
    <text evidence="2">Belongs to the class-V pyridoxal-phosphate-dependent aminotransferase family. NifS/IscS subfamily.</text>
</comment>
<evidence type="ECO:0000256" key="3">
    <source>
        <dbReference type="ARBA" id="ARBA00022679"/>
    </source>
</evidence>
<dbReference type="PIRSF" id="PIRSF005572">
    <property type="entry name" value="NifS"/>
    <property type="match status" value="1"/>
</dbReference>
<dbReference type="RefSeq" id="WP_256304699.1">
    <property type="nucleotide sequence ID" value="NZ_JANFYS010000035.1"/>
</dbReference>
<dbReference type="InterPro" id="IPR015424">
    <property type="entry name" value="PyrdxlP-dep_Trfase"/>
</dbReference>
<dbReference type="SUPFAM" id="SSF53383">
    <property type="entry name" value="PLP-dependent transferases"/>
    <property type="match status" value="1"/>
</dbReference>
<dbReference type="PANTHER" id="PTHR11601:SF34">
    <property type="entry name" value="CYSTEINE DESULFURASE"/>
    <property type="match status" value="1"/>
</dbReference>
<name>A0AAW5JT26_9FIRM</name>
<dbReference type="PANTHER" id="PTHR11601">
    <property type="entry name" value="CYSTEINE DESULFURYLASE FAMILY MEMBER"/>
    <property type="match status" value="1"/>
</dbReference>
<evidence type="ECO:0000259" key="9">
    <source>
        <dbReference type="Pfam" id="PF00266"/>
    </source>
</evidence>
<dbReference type="GO" id="GO:0046872">
    <property type="term" value="F:metal ion binding"/>
    <property type="evidence" value="ECO:0007669"/>
    <property type="project" value="UniProtKB-KW"/>
</dbReference>
<keyword evidence="5" id="KW-0663">Pyridoxal phosphate</keyword>
<dbReference type="Gene3D" id="3.40.640.10">
    <property type="entry name" value="Type I PLP-dependent aspartate aminotransferase-like (Major domain)"/>
    <property type="match status" value="1"/>
</dbReference>
<dbReference type="InterPro" id="IPR015421">
    <property type="entry name" value="PyrdxlP-dep_Trfase_major"/>
</dbReference>
<dbReference type="InterPro" id="IPR000192">
    <property type="entry name" value="Aminotrans_V_dom"/>
</dbReference>
<keyword evidence="6" id="KW-0408">Iron</keyword>